<protein>
    <submittedName>
        <fullName evidence="2">Uncharacterized protein</fullName>
    </submittedName>
</protein>
<name>A0AAD6X6I8_9AGAR</name>
<proteinExistence type="predicted"/>
<accession>A0AAD6X6I8</accession>
<evidence type="ECO:0000313" key="3">
    <source>
        <dbReference type="Proteomes" id="UP001218188"/>
    </source>
</evidence>
<keyword evidence="3" id="KW-1185">Reference proteome</keyword>
<gene>
    <name evidence="2" type="ORF">C8F04DRAFT_1179770</name>
</gene>
<feature type="region of interest" description="Disordered" evidence="1">
    <location>
        <begin position="508"/>
        <end position="531"/>
    </location>
</feature>
<sequence length="567" mass="58706">MASTRPSATPIHAITTLLRSTAARLVHLFISKKNVLILTLDTLSNAHHRPLALLAPPQILSARSPHVFGALAVLAVPAALDPAIPVYSVEARSVLLCGFGLVLKHPYTPHLTLLTTTTQILFAALYAVRATLRDVWVWPFSFAGRRSPTPTPALLAPPPRAACPPPRAGALVMVLPVLKRAPGGVSAEVLCAEAHEETDGVGVSPRFGMCMGGVGECAARTREDTVRASAAAAHPDVGSDEAGVVIGASLGASGSVLECGLSGARVWGVCAERLGRTSGIAALSGCDRSLPLRHTLLRHTCPPRSSSARSSARGCWARRRVADAGSFWADDVARRALGAGAQNEAKAVDADDGDEWCGGVFTLGLVVPSSASLALFCGGIWEFCGAVCKFHCGRHVGGVEGELRMWGVGSTSVVMLGVLVVPALGLVPVCSRAGLGLPLHTTPAPRALTSGISVAATPMPVPSASTPGSRWKPNRTNNLHAALLLLASSDGPAATKARSEVFDVGGAQGEERALPSPPPPPPPSTPASASESYFGGGVRTMSYVVLNIIFFFDKTWELGMGGGHNTE</sequence>
<comment type="caution">
    <text evidence="2">The sequence shown here is derived from an EMBL/GenBank/DDBJ whole genome shotgun (WGS) entry which is preliminary data.</text>
</comment>
<dbReference type="EMBL" id="JARJCM010000032">
    <property type="protein sequence ID" value="KAJ7038467.1"/>
    <property type="molecule type" value="Genomic_DNA"/>
</dbReference>
<evidence type="ECO:0000256" key="1">
    <source>
        <dbReference type="SAM" id="MobiDB-lite"/>
    </source>
</evidence>
<reference evidence="2" key="1">
    <citation type="submission" date="2023-03" db="EMBL/GenBank/DDBJ databases">
        <title>Massive genome expansion in bonnet fungi (Mycena s.s.) driven by repeated elements and novel gene families across ecological guilds.</title>
        <authorList>
            <consortium name="Lawrence Berkeley National Laboratory"/>
            <person name="Harder C.B."/>
            <person name="Miyauchi S."/>
            <person name="Viragh M."/>
            <person name="Kuo A."/>
            <person name="Thoen E."/>
            <person name="Andreopoulos B."/>
            <person name="Lu D."/>
            <person name="Skrede I."/>
            <person name="Drula E."/>
            <person name="Henrissat B."/>
            <person name="Morin E."/>
            <person name="Kohler A."/>
            <person name="Barry K."/>
            <person name="LaButti K."/>
            <person name="Morin E."/>
            <person name="Salamov A."/>
            <person name="Lipzen A."/>
            <person name="Mereny Z."/>
            <person name="Hegedus B."/>
            <person name="Baldrian P."/>
            <person name="Stursova M."/>
            <person name="Weitz H."/>
            <person name="Taylor A."/>
            <person name="Grigoriev I.V."/>
            <person name="Nagy L.G."/>
            <person name="Martin F."/>
            <person name="Kauserud H."/>
        </authorList>
    </citation>
    <scope>NUCLEOTIDE SEQUENCE</scope>
    <source>
        <strain evidence="2">CBHHK200</strain>
    </source>
</reference>
<feature type="compositionally biased region" description="Pro residues" evidence="1">
    <location>
        <begin position="515"/>
        <end position="525"/>
    </location>
</feature>
<dbReference type="Proteomes" id="UP001218188">
    <property type="component" value="Unassembled WGS sequence"/>
</dbReference>
<dbReference type="AlphaFoldDB" id="A0AAD6X6I8"/>
<evidence type="ECO:0000313" key="2">
    <source>
        <dbReference type="EMBL" id="KAJ7038467.1"/>
    </source>
</evidence>
<organism evidence="2 3">
    <name type="scientific">Mycena alexandri</name>
    <dbReference type="NCBI Taxonomy" id="1745969"/>
    <lineage>
        <taxon>Eukaryota</taxon>
        <taxon>Fungi</taxon>
        <taxon>Dikarya</taxon>
        <taxon>Basidiomycota</taxon>
        <taxon>Agaricomycotina</taxon>
        <taxon>Agaricomycetes</taxon>
        <taxon>Agaricomycetidae</taxon>
        <taxon>Agaricales</taxon>
        <taxon>Marasmiineae</taxon>
        <taxon>Mycenaceae</taxon>
        <taxon>Mycena</taxon>
    </lineage>
</organism>